<dbReference type="OrthoDB" id="3223751at2759"/>
<reference evidence="2 3" key="1">
    <citation type="submission" date="2020-01" db="EMBL/GenBank/DDBJ databases">
        <authorList>
            <person name="Gupta K D."/>
        </authorList>
    </citation>
    <scope>NUCLEOTIDE SEQUENCE [LARGE SCALE GENOMIC DNA]</scope>
</reference>
<dbReference type="EMBL" id="CACVBS010000039">
    <property type="protein sequence ID" value="CAA7263477.1"/>
    <property type="molecule type" value="Genomic_DNA"/>
</dbReference>
<proteinExistence type="predicted"/>
<dbReference type="SUPFAM" id="SSF54695">
    <property type="entry name" value="POZ domain"/>
    <property type="match status" value="1"/>
</dbReference>
<organism evidence="2 3">
    <name type="scientific">Cyclocybe aegerita</name>
    <name type="common">Black poplar mushroom</name>
    <name type="synonym">Agrocybe aegerita</name>
    <dbReference type="NCBI Taxonomy" id="1973307"/>
    <lineage>
        <taxon>Eukaryota</taxon>
        <taxon>Fungi</taxon>
        <taxon>Dikarya</taxon>
        <taxon>Basidiomycota</taxon>
        <taxon>Agaricomycotina</taxon>
        <taxon>Agaricomycetes</taxon>
        <taxon>Agaricomycetidae</taxon>
        <taxon>Agaricales</taxon>
        <taxon>Agaricineae</taxon>
        <taxon>Bolbitiaceae</taxon>
        <taxon>Cyclocybe</taxon>
    </lineage>
</organism>
<evidence type="ECO:0000256" key="1">
    <source>
        <dbReference type="SAM" id="MobiDB-lite"/>
    </source>
</evidence>
<sequence>MPFYPPSSSHSDTYHQQSKYCKYPSSSNTFCLSFQMNGTTWLETEAPNVVESGVSESLGGDEGLTTRQSACSSTTPHNIRTPDSQFYFSIVVFGVGESIFRVPRQAFEVPGTVFEAIFSIPLSSSDTDAVEGLSDEHPIVLDGIEEDHFRGFLGALYPFAKVVTYNDWVGALHLATMWEFKEVREKAISGISSMLAEKTSVEIVLLAKKYRVVHWLRDAYTRLVEQRTLTLEDVRSPFTLDSETALKIFYIRSAMPYNIQAHKPQCPYCAPSGIKSISVAERKALFEDVFRAEFDTITPTVHHIDPLLPGKPQVRTVSGKKKSKKSEG</sequence>
<evidence type="ECO:0000313" key="2">
    <source>
        <dbReference type="EMBL" id="CAA7263477.1"/>
    </source>
</evidence>
<dbReference type="InterPro" id="IPR011333">
    <property type="entry name" value="SKP1/BTB/POZ_sf"/>
</dbReference>
<dbReference type="Gene3D" id="3.30.710.10">
    <property type="entry name" value="Potassium Channel Kv1.1, Chain A"/>
    <property type="match status" value="1"/>
</dbReference>
<dbReference type="AlphaFoldDB" id="A0A8S0XQZ1"/>
<comment type="caution">
    <text evidence="2">The sequence shown here is derived from an EMBL/GenBank/DDBJ whole genome shotgun (WGS) entry which is preliminary data.</text>
</comment>
<dbReference type="Proteomes" id="UP000467700">
    <property type="component" value="Unassembled WGS sequence"/>
</dbReference>
<feature type="compositionally biased region" description="Polar residues" evidence="1">
    <location>
        <begin position="65"/>
        <end position="77"/>
    </location>
</feature>
<evidence type="ECO:0008006" key="4">
    <source>
        <dbReference type="Google" id="ProtNLM"/>
    </source>
</evidence>
<feature type="region of interest" description="Disordered" evidence="1">
    <location>
        <begin position="55"/>
        <end position="77"/>
    </location>
</feature>
<protein>
    <recommendedName>
        <fullName evidence="4">BTB domain-containing protein</fullName>
    </recommendedName>
</protein>
<evidence type="ECO:0000313" key="3">
    <source>
        <dbReference type="Proteomes" id="UP000467700"/>
    </source>
</evidence>
<gene>
    <name evidence="2" type="ORF">AAE3_LOCUS5638</name>
</gene>
<accession>A0A8S0XQZ1</accession>
<name>A0A8S0XQZ1_CYCAE</name>
<keyword evidence="3" id="KW-1185">Reference proteome</keyword>